<evidence type="ECO:0000313" key="1">
    <source>
        <dbReference type="EMBL" id="MBX41624.1"/>
    </source>
</evidence>
<dbReference type="AlphaFoldDB" id="A0A2P2NGP1"/>
<reference evidence="1" key="1">
    <citation type="submission" date="2018-02" db="EMBL/GenBank/DDBJ databases">
        <title>Rhizophora mucronata_Transcriptome.</title>
        <authorList>
            <person name="Meera S.P."/>
            <person name="Sreeshan A."/>
            <person name="Augustine A."/>
        </authorList>
    </citation>
    <scope>NUCLEOTIDE SEQUENCE</scope>
    <source>
        <tissue evidence="1">Leaf</tissue>
    </source>
</reference>
<protein>
    <submittedName>
        <fullName evidence="1">Retrovirus-related Pol polyprotein from transposon TNT 1-94</fullName>
    </submittedName>
</protein>
<organism evidence="1">
    <name type="scientific">Rhizophora mucronata</name>
    <name type="common">Asiatic mangrove</name>
    <dbReference type="NCBI Taxonomy" id="61149"/>
    <lineage>
        <taxon>Eukaryota</taxon>
        <taxon>Viridiplantae</taxon>
        <taxon>Streptophyta</taxon>
        <taxon>Embryophyta</taxon>
        <taxon>Tracheophyta</taxon>
        <taxon>Spermatophyta</taxon>
        <taxon>Magnoliopsida</taxon>
        <taxon>eudicotyledons</taxon>
        <taxon>Gunneridae</taxon>
        <taxon>Pentapetalae</taxon>
        <taxon>rosids</taxon>
        <taxon>fabids</taxon>
        <taxon>Malpighiales</taxon>
        <taxon>Rhizophoraceae</taxon>
        <taxon>Rhizophora</taxon>
    </lineage>
</organism>
<sequence length="79" mass="9120">MNHVVGVNPKHVHEYLCKDFQMSLKESNELIPHLSLYLLTILNDLCGIKGIQGNLNKPFHRYSLFVSLVKLIIQICHIH</sequence>
<dbReference type="EMBL" id="GGEC01061140">
    <property type="protein sequence ID" value="MBX41624.1"/>
    <property type="molecule type" value="Transcribed_RNA"/>
</dbReference>
<name>A0A2P2NGP1_RHIMU</name>
<accession>A0A2P2NGP1</accession>
<proteinExistence type="predicted"/>